<evidence type="ECO:0000259" key="8">
    <source>
        <dbReference type="SMART" id="SM00829"/>
    </source>
</evidence>
<dbReference type="Pfam" id="PF00107">
    <property type="entry name" value="ADH_zinc_N"/>
    <property type="match status" value="1"/>
</dbReference>
<feature type="domain" description="Enoyl reductase (ER)" evidence="8">
    <location>
        <begin position="13"/>
        <end position="353"/>
    </location>
</feature>
<dbReference type="RefSeq" id="XP_007833516.1">
    <property type="nucleotide sequence ID" value="XM_007835325.1"/>
</dbReference>
<dbReference type="HOGENOM" id="CLU_026673_20_1_1"/>
<dbReference type="InterPro" id="IPR011032">
    <property type="entry name" value="GroES-like_sf"/>
</dbReference>
<dbReference type="eggNOG" id="KOG0023">
    <property type="taxonomic scope" value="Eukaryota"/>
</dbReference>
<sequence length="356" mass="37304">MAIEGVNKAVIYSDPPSIKTEVVELPIPKPGPGEVLVRLDFSGVCHTDYGICTNGFETLPIPTPKGQIGGHEGVGKIVAHGDGVKQPPIGSLVGIKYAASACLNCDNCLEGGETTCSSGTISGYLTPGTFQQYCLSPAIYATPMPDNIDLAGAAPLMCGGISVYAGLKRAKVQHGQWVVICGAGGGLGHLAVQYAKVLGARVLALDTGSKEEFCLGFNADAFIDFTKYDTDAELAAAVKSVTKESAKIVLMCSSSNRAYNQAISFLGFRGTLVCLGVPEGPQLPIGGAKVADLIGLELTIFANKSGNRAEAKECLDIAARGLVKTHYQLRPMEDLTAIFEEMEAGHINGRIVLDLR</sequence>
<keyword evidence="4 7" id="KW-0862">Zinc</keyword>
<keyword evidence="6" id="KW-0520">NAD</keyword>
<evidence type="ECO:0000256" key="5">
    <source>
        <dbReference type="ARBA" id="ARBA00023002"/>
    </source>
</evidence>
<dbReference type="CDD" id="cd08297">
    <property type="entry name" value="CAD3"/>
    <property type="match status" value="1"/>
</dbReference>
<comment type="cofactor">
    <cofactor evidence="1 7">
        <name>Zn(2+)</name>
        <dbReference type="ChEBI" id="CHEBI:29105"/>
    </cofactor>
</comment>
<keyword evidence="10" id="KW-1185">Reference proteome</keyword>
<dbReference type="Proteomes" id="UP000030651">
    <property type="component" value="Unassembled WGS sequence"/>
</dbReference>
<evidence type="ECO:0000256" key="4">
    <source>
        <dbReference type="ARBA" id="ARBA00022833"/>
    </source>
</evidence>
<dbReference type="GeneID" id="19271757"/>
<evidence type="ECO:0000256" key="6">
    <source>
        <dbReference type="ARBA" id="ARBA00023027"/>
    </source>
</evidence>
<evidence type="ECO:0000256" key="3">
    <source>
        <dbReference type="ARBA" id="ARBA00022723"/>
    </source>
</evidence>
<dbReference type="STRING" id="1229662.W3X8N2"/>
<dbReference type="PANTHER" id="PTHR42940:SF5">
    <property type="entry name" value="ALCOHOL DEHYDROGENASE 2"/>
    <property type="match status" value="1"/>
</dbReference>
<dbReference type="OrthoDB" id="1879366at2759"/>
<accession>W3X8N2</accession>
<dbReference type="SUPFAM" id="SSF51735">
    <property type="entry name" value="NAD(P)-binding Rossmann-fold domains"/>
    <property type="match status" value="1"/>
</dbReference>
<keyword evidence="5" id="KW-0560">Oxidoreductase</keyword>
<dbReference type="GO" id="GO:0004022">
    <property type="term" value="F:alcohol dehydrogenase (NAD+) activity"/>
    <property type="evidence" value="ECO:0007669"/>
    <property type="project" value="TreeGrafter"/>
</dbReference>
<dbReference type="Gene3D" id="3.90.180.10">
    <property type="entry name" value="Medium-chain alcohol dehydrogenases, catalytic domain"/>
    <property type="match status" value="1"/>
</dbReference>
<dbReference type="InterPro" id="IPR013154">
    <property type="entry name" value="ADH-like_N"/>
</dbReference>
<dbReference type="OMA" id="IIKPHVR"/>
<dbReference type="InParanoid" id="W3X8N2"/>
<dbReference type="KEGG" id="pfy:PFICI_06744"/>
<reference evidence="10" key="1">
    <citation type="journal article" date="2015" name="BMC Genomics">
        <title>Genomic and transcriptomic analysis of the endophytic fungus Pestalotiopsis fici reveals its lifestyle and high potential for synthesis of natural products.</title>
        <authorList>
            <person name="Wang X."/>
            <person name="Zhang X."/>
            <person name="Liu L."/>
            <person name="Xiang M."/>
            <person name="Wang W."/>
            <person name="Sun X."/>
            <person name="Che Y."/>
            <person name="Guo L."/>
            <person name="Liu G."/>
            <person name="Guo L."/>
            <person name="Wang C."/>
            <person name="Yin W.B."/>
            <person name="Stadler M."/>
            <person name="Zhang X."/>
            <person name="Liu X."/>
        </authorList>
    </citation>
    <scope>NUCLEOTIDE SEQUENCE [LARGE SCALE GENOMIC DNA]</scope>
    <source>
        <strain evidence="10">W106-1 / CGMCC3.15140</strain>
    </source>
</reference>
<dbReference type="Gene3D" id="3.40.50.720">
    <property type="entry name" value="NAD(P)-binding Rossmann-like Domain"/>
    <property type="match status" value="1"/>
</dbReference>
<organism evidence="9 10">
    <name type="scientific">Pestalotiopsis fici (strain W106-1 / CGMCC3.15140)</name>
    <dbReference type="NCBI Taxonomy" id="1229662"/>
    <lineage>
        <taxon>Eukaryota</taxon>
        <taxon>Fungi</taxon>
        <taxon>Dikarya</taxon>
        <taxon>Ascomycota</taxon>
        <taxon>Pezizomycotina</taxon>
        <taxon>Sordariomycetes</taxon>
        <taxon>Xylariomycetidae</taxon>
        <taxon>Amphisphaeriales</taxon>
        <taxon>Sporocadaceae</taxon>
        <taxon>Pestalotiopsis</taxon>
    </lineage>
</organism>
<evidence type="ECO:0000256" key="2">
    <source>
        <dbReference type="ARBA" id="ARBA00008072"/>
    </source>
</evidence>
<dbReference type="PANTHER" id="PTHR42940">
    <property type="entry name" value="ALCOHOL DEHYDROGENASE 1-RELATED"/>
    <property type="match status" value="1"/>
</dbReference>
<dbReference type="InterPro" id="IPR002328">
    <property type="entry name" value="ADH_Zn_CS"/>
</dbReference>
<dbReference type="InterPro" id="IPR036291">
    <property type="entry name" value="NAD(P)-bd_dom_sf"/>
</dbReference>
<evidence type="ECO:0000256" key="7">
    <source>
        <dbReference type="RuleBase" id="RU361277"/>
    </source>
</evidence>
<dbReference type="Pfam" id="PF08240">
    <property type="entry name" value="ADH_N"/>
    <property type="match status" value="1"/>
</dbReference>
<evidence type="ECO:0000313" key="10">
    <source>
        <dbReference type="Proteomes" id="UP000030651"/>
    </source>
</evidence>
<dbReference type="GO" id="GO:0008270">
    <property type="term" value="F:zinc ion binding"/>
    <property type="evidence" value="ECO:0007669"/>
    <property type="project" value="InterPro"/>
</dbReference>
<dbReference type="AlphaFoldDB" id="W3X8N2"/>
<protein>
    <recommendedName>
        <fullName evidence="8">Enoyl reductase (ER) domain-containing protein</fullName>
    </recommendedName>
</protein>
<comment type="similarity">
    <text evidence="2 7">Belongs to the zinc-containing alcohol dehydrogenase family.</text>
</comment>
<name>W3X8N2_PESFW</name>
<dbReference type="GO" id="GO:0005737">
    <property type="term" value="C:cytoplasm"/>
    <property type="evidence" value="ECO:0007669"/>
    <property type="project" value="TreeGrafter"/>
</dbReference>
<proteinExistence type="inferred from homology"/>
<dbReference type="SUPFAM" id="SSF50129">
    <property type="entry name" value="GroES-like"/>
    <property type="match status" value="1"/>
</dbReference>
<dbReference type="InterPro" id="IPR013149">
    <property type="entry name" value="ADH-like_C"/>
</dbReference>
<dbReference type="SMART" id="SM00829">
    <property type="entry name" value="PKS_ER"/>
    <property type="match status" value="1"/>
</dbReference>
<evidence type="ECO:0000256" key="1">
    <source>
        <dbReference type="ARBA" id="ARBA00001947"/>
    </source>
</evidence>
<evidence type="ECO:0000313" key="9">
    <source>
        <dbReference type="EMBL" id="ETS81742.1"/>
    </source>
</evidence>
<dbReference type="FunFam" id="3.40.50.720:FF:000039">
    <property type="entry name" value="Alcohol dehydrogenase AdhP"/>
    <property type="match status" value="1"/>
</dbReference>
<dbReference type="InterPro" id="IPR020843">
    <property type="entry name" value="ER"/>
</dbReference>
<dbReference type="EMBL" id="KI912112">
    <property type="protein sequence ID" value="ETS81742.1"/>
    <property type="molecule type" value="Genomic_DNA"/>
</dbReference>
<dbReference type="PROSITE" id="PS00059">
    <property type="entry name" value="ADH_ZINC"/>
    <property type="match status" value="1"/>
</dbReference>
<gene>
    <name evidence="9" type="ORF">PFICI_06744</name>
</gene>
<keyword evidence="3 7" id="KW-0479">Metal-binding</keyword>